<sequence>MLRLQSCIASHLLSSPSAHLRRLLSAAAPAVSPSTGFAAEEYLVATCGLTRAQALKAFPKVSHLKSPSNPDAVLAFLGGLGLSRADVAAAVAKDPRLLCARVESTLAPNFAALSGIGLSRSEIVRLLRLRCRSVVSKLQYYLTLFGSSEAFLQALKFNCNLLTHSIESAVEPNVALLRECGLGDRDIAKLCVGMPWLLTANPECIGSMVARADGLGVSRESPMFRHAMHAVAFHSEEKIAAKMEYLKKTLRWSDAEVRIALSKSPMMLRSSEGMVQRMSEFLYSEMGLEPAYIAHRPAMLAYSLERRIRPRYYVVKYLKENGLVSRDRDYYSALTPSEMVFLEKYICPHKQAAPYLAEDYDDACRGQVPDRFRFA</sequence>
<dbReference type="GO" id="GO:0009507">
    <property type="term" value="C:chloroplast"/>
    <property type="evidence" value="ECO:0000318"/>
    <property type="project" value="GO_Central"/>
</dbReference>
<dbReference type="FunFam" id="1.25.70.10:FF:000001">
    <property type="entry name" value="Mitochondrial transcription termination factor-like"/>
    <property type="match status" value="1"/>
</dbReference>
<protein>
    <submittedName>
        <fullName evidence="4">Uncharacterized protein</fullName>
    </submittedName>
</protein>
<dbReference type="Gramene" id="TraesLAC4A03G01965070.1">
    <property type="protein sequence ID" value="TraesLAC4A03G01965070.1.CDS1"/>
    <property type="gene ID" value="TraesLAC4A03G01965070"/>
</dbReference>
<dbReference type="Gramene" id="TraesCAD_scaffold_090494_01G000400.1">
    <property type="protein sequence ID" value="TraesCAD_scaffold_090494_01G000400.1"/>
    <property type="gene ID" value="TraesCAD_scaffold_090494_01G000400"/>
</dbReference>
<dbReference type="Gramene" id="TraesWEE_scaffold_096565_01G000400.1">
    <property type="protein sequence ID" value="TraesWEE_scaffold_096565_01G000400.1"/>
    <property type="gene ID" value="TraesWEE_scaffold_096565_01G000400"/>
</dbReference>
<reference evidence="4" key="2">
    <citation type="submission" date="2018-10" db="UniProtKB">
        <authorList>
            <consortium name="EnsemblPlants"/>
        </authorList>
    </citation>
    <scope>IDENTIFICATION</scope>
</reference>
<dbReference type="GO" id="GO:0003676">
    <property type="term" value="F:nucleic acid binding"/>
    <property type="evidence" value="ECO:0007669"/>
    <property type="project" value="InterPro"/>
</dbReference>
<keyword evidence="3" id="KW-0809">Transit peptide</keyword>
<dbReference type="PANTHER" id="PTHR13068">
    <property type="entry name" value="CGI-12 PROTEIN-RELATED"/>
    <property type="match status" value="1"/>
</dbReference>
<keyword evidence="2" id="KW-0804">Transcription</keyword>
<dbReference type="Gramene" id="TraesARI4A03G02047090.2">
    <property type="protein sequence ID" value="TraesARI4A03G02047090.2.CDS1"/>
    <property type="gene ID" value="TraesARI4A03G02047090"/>
</dbReference>
<dbReference type="Gramene" id="TraesJAG4A03G02018560.1">
    <property type="protein sequence ID" value="TraesJAG4A03G02018560.1.CDS1"/>
    <property type="gene ID" value="TraesJAG4A03G02018560"/>
</dbReference>
<dbReference type="RefSeq" id="XP_044362278.1">
    <property type="nucleotide sequence ID" value="XM_044506343.1"/>
</dbReference>
<dbReference type="Gramene" id="TraesCLE_scaffold_132773_01G000100.1">
    <property type="protein sequence ID" value="TraesCLE_scaffold_132773_01G000100.1"/>
    <property type="gene ID" value="TraesCLE_scaffold_132773_01G000100"/>
</dbReference>
<dbReference type="OMA" id="GAKNPRC"/>
<dbReference type="Gene3D" id="1.25.70.10">
    <property type="entry name" value="Transcription termination factor 3, mitochondrial"/>
    <property type="match status" value="2"/>
</dbReference>
<reference evidence="4" key="1">
    <citation type="submission" date="2018-08" db="EMBL/GenBank/DDBJ databases">
        <authorList>
            <person name="Rossello M."/>
        </authorList>
    </citation>
    <scope>NUCLEOTIDE SEQUENCE [LARGE SCALE GENOMIC DNA]</scope>
    <source>
        <strain evidence="4">cv. Chinese Spring</strain>
    </source>
</reference>
<dbReference type="Gramene" id="TraesARI4A03G02047090.3">
    <property type="protein sequence ID" value="TraesARI4A03G02047090.3.CDS1"/>
    <property type="gene ID" value="TraesARI4A03G02047090"/>
</dbReference>
<dbReference type="EnsemblPlants" id="TraesCS4A02G023900.1">
    <property type="protein sequence ID" value="TraesCS4A02G023900.1.cds1"/>
    <property type="gene ID" value="TraesCS4A02G023900"/>
</dbReference>
<evidence type="ECO:0000313" key="5">
    <source>
        <dbReference type="Proteomes" id="UP000019116"/>
    </source>
</evidence>
<dbReference type="Gramene" id="TraesPARA_EIv1.0_1301860.1">
    <property type="protein sequence ID" value="TraesPARA_EIv1.0_1301860.1.CDS1"/>
    <property type="gene ID" value="TraesPARA_EIv1.0_1301860"/>
</dbReference>
<dbReference type="GO" id="GO:0009658">
    <property type="term" value="P:chloroplast organization"/>
    <property type="evidence" value="ECO:0000318"/>
    <property type="project" value="GO_Central"/>
</dbReference>
<evidence type="ECO:0000256" key="1">
    <source>
        <dbReference type="ARBA" id="ARBA00007692"/>
    </source>
</evidence>
<evidence type="ECO:0000313" key="4">
    <source>
        <dbReference type="EnsemblPlants" id="TraesCS4A02G023900.1.cds1"/>
    </source>
</evidence>
<dbReference type="Gramene" id="TraesSYM4A03G02037020.1">
    <property type="protein sequence ID" value="TraesSYM4A03G02037020.1.CDS1"/>
    <property type="gene ID" value="TraesSYM4A03G02037020"/>
</dbReference>
<evidence type="ECO:0000256" key="2">
    <source>
        <dbReference type="ARBA" id="ARBA00022472"/>
    </source>
</evidence>
<dbReference type="RefSeq" id="XP_044362277.1">
    <property type="nucleotide sequence ID" value="XM_044506342.1"/>
</dbReference>
<dbReference type="Gramene" id="TraesCS4A02G023900.1">
    <property type="protein sequence ID" value="TraesCS4A02G023900.1.cds1"/>
    <property type="gene ID" value="TraesCS4A02G023900"/>
</dbReference>
<dbReference type="PaxDb" id="4565-Traes_4AS_8E7D137781.1"/>
<dbReference type="OrthoDB" id="637682at2759"/>
<accession>A0A3B6HRQ5</accession>
<dbReference type="InterPro" id="IPR038538">
    <property type="entry name" value="MTERF_sf"/>
</dbReference>
<dbReference type="AlphaFoldDB" id="A0A3B6HRQ5"/>
<name>A0A3B6HRQ5_WHEAT</name>
<dbReference type="SMART" id="SM00733">
    <property type="entry name" value="Mterf"/>
    <property type="match status" value="5"/>
</dbReference>
<keyword evidence="2" id="KW-0806">Transcription termination</keyword>
<dbReference type="PANTHER" id="PTHR13068:SF89">
    <property type="match status" value="1"/>
</dbReference>
<comment type="similarity">
    <text evidence="1">Belongs to the mTERF family.</text>
</comment>
<dbReference type="Gramene" id="TraesROB_scaffold_096024_01G000400.1">
    <property type="protein sequence ID" value="TraesROB_scaffold_096024_01G000400.1"/>
    <property type="gene ID" value="TraesROB_scaffold_096024_01G000400"/>
</dbReference>
<dbReference type="Gramene" id="TraesJUL4A03G02030240.1">
    <property type="protein sequence ID" value="TraesJUL4A03G02030240.1.CDS1"/>
    <property type="gene ID" value="TraesJUL4A03G02030240"/>
</dbReference>
<dbReference type="Gramene" id="TraesJAG4A03G02018560.2">
    <property type="protein sequence ID" value="TraesJAG4A03G02018560.2.CDS1"/>
    <property type="gene ID" value="TraesJAG4A03G02018560"/>
</dbReference>
<dbReference type="STRING" id="4565.A0A3B6HRQ5"/>
<dbReference type="FunFam" id="1.25.70.10:FF:000016">
    <property type="entry name" value="Mitochondrial transcription termination factor-like"/>
    <property type="match status" value="1"/>
</dbReference>
<organism evidence="4">
    <name type="scientific">Triticum aestivum</name>
    <name type="common">Wheat</name>
    <dbReference type="NCBI Taxonomy" id="4565"/>
    <lineage>
        <taxon>Eukaryota</taxon>
        <taxon>Viridiplantae</taxon>
        <taxon>Streptophyta</taxon>
        <taxon>Embryophyta</taxon>
        <taxon>Tracheophyta</taxon>
        <taxon>Spermatophyta</taxon>
        <taxon>Magnoliopsida</taxon>
        <taxon>Liliopsida</taxon>
        <taxon>Poales</taxon>
        <taxon>Poaceae</taxon>
        <taxon>BOP clade</taxon>
        <taxon>Pooideae</taxon>
        <taxon>Triticodae</taxon>
        <taxon>Triticeae</taxon>
        <taxon>Triticinae</taxon>
        <taxon>Triticum</taxon>
    </lineage>
</organism>
<dbReference type="InterPro" id="IPR003690">
    <property type="entry name" value="MTERF"/>
</dbReference>
<dbReference type="Pfam" id="PF02536">
    <property type="entry name" value="mTERF"/>
    <property type="match status" value="1"/>
</dbReference>
<gene>
    <name evidence="4" type="primary">LOC123084833</name>
</gene>
<dbReference type="Proteomes" id="UP000019116">
    <property type="component" value="Chromosome 4A"/>
</dbReference>
<dbReference type="Gramene" id="TraesCS4A03G0043600.1">
    <property type="protein sequence ID" value="TraesCS4A03G0043600.1.CDS1"/>
    <property type="gene ID" value="TraesCS4A03G0043600"/>
</dbReference>
<proteinExistence type="inferred from homology"/>
<keyword evidence="2" id="KW-0805">Transcription regulation</keyword>
<keyword evidence="5" id="KW-1185">Reference proteome</keyword>
<dbReference type="GeneID" id="123084833"/>
<evidence type="ECO:0000256" key="3">
    <source>
        <dbReference type="ARBA" id="ARBA00022946"/>
    </source>
</evidence>
<dbReference type="Gramene" id="TraesNOR4A03G02038470.1">
    <property type="protein sequence ID" value="TraesNOR4A03G02038470.1.CDS1"/>
    <property type="gene ID" value="TraesNOR4A03G02038470"/>
</dbReference>
<dbReference type="Gramene" id="TraesARI4A03G02047090.1">
    <property type="protein sequence ID" value="TraesARI4A03G02047090.1.CDS1"/>
    <property type="gene ID" value="TraesARI4A03G02047090"/>
</dbReference>
<dbReference type="GO" id="GO:0006353">
    <property type="term" value="P:DNA-templated transcription termination"/>
    <property type="evidence" value="ECO:0007669"/>
    <property type="project" value="UniProtKB-KW"/>
</dbReference>
<dbReference type="Gramene" id="TraesSTA4A03G02007410.1">
    <property type="protein sequence ID" value="TraesSTA4A03G02007410.1.CDS1"/>
    <property type="gene ID" value="TraesSTA4A03G02007410"/>
</dbReference>